<dbReference type="AlphaFoldDB" id="A0A4R7DTV0"/>
<sequence>MLYKNLGYRTSCIDDISGVMLLPSGINREYLKSRINDNKYSDRAILFDPQLYLTELIEEEESDNIVFPRLTTYPWFAESENYNSDEYQNITEWFNDHKENYSWPVSLPNSEAGINQKIKHCLDFQKEINVSKYILPVPIIKNAEDGFTEQLKWIKNALELKSEYNGDFLASLTIDDSILLQSDFDDNTVLQTILDNISTLRSLDGIYLVILRNKYDTLYQISPRIASSLLEISYLIGIRAKKQVIINFEDVYGLVCMGVGADGFATGYSTSKRKMSFSNFKSSFGRSFPKFYSHNLIGDFLSETDLNKIRDNNLIQMIEDDKTDLSEGLFAALKQNQSAANVPEWRETQNHTTTAENNRMKRINKAVEQINDRDDSKSKVNFIKEWLLSADMKRTYFSERFEDDPLSDESRHVRVWWKVFEDFLNKYNL</sequence>
<dbReference type="Proteomes" id="UP000295758">
    <property type="component" value="Unassembled WGS sequence"/>
</dbReference>
<comment type="caution">
    <text evidence="1">The sequence shown here is derived from an EMBL/GenBank/DDBJ whole genome shotgun (WGS) entry which is preliminary data.</text>
</comment>
<name>A0A4R7DTV0_9FIRM</name>
<gene>
    <name evidence="1" type="ORF">BY453_1499</name>
</gene>
<dbReference type="EMBL" id="SOAA01000049">
    <property type="protein sequence ID" value="TDS25643.1"/>
    <property type="molecule type" value="Genomic_DNA"/>
</dbReference>
<proteinExistence type="predicted"/>
<protein>
    <submittedName>
        <fullName evidence="1">Uncharacterized protein</fullName>
    </submittedName>
</protein>
<organism evidence="1 2">
    <name type="scientific">Halanaerobium congolense</name>
    <dbReference type="NCBI Taxonomy" id="54121"/>
    <lineage>
        <taxon>Bacteria</taxon>
        <taxon>Bacillati</taxon>
        <taxon>Bacillota</taxon>
        <taxon>Clostridia</taxon>
        <taxon>Halanaerobiales</taxon>
        <taxon>Halanaerobiaceae</taxon>
        <taxon>Halanaerobium</taxon>
    </lineage>
</organism>
<evidence type="ECO:0000313" key="2">
    <source>
        <dbReference type="Proteomes" id="UP000295758"/>
    </source>
</evidence>
<reference evidence="1 2" key="1">
    <citation type="submission" date="2019-03" db="EMBL/GenBank/DDBJ databases">
        <title>Deep subsurface shale carbon reservoir microbial communities from Ohio and West Virginia, USA.</title>
        <authorList>
            <person name="Wrighton K."/>
        </authorList>
    </citation>
    <scope>NUCLEOTIDE SEQUENCE [LARGE SCALE GENOMIC DNA]</scope>
    <source>
        <strain evidence="1 2">UTICA-S4D12</strain>
    </source>
</reference>
<accession>A0A4R7DTV0</accession>
<evidence type="ECO:0000313" key="1">
    <source>
        <dbReference type="EMBL" id="TDS25643.1"/>
    </source>
</evidence>
<dbReference type="RefSeq" id="WP_133618518.1">
    <property type="nucleotide sequence ID" value="NZ_SOAA01000049.1"/>
</dbReference>